<dbReference type="SUPFAM" id="SSF111283">
    <property type="entry name" value="Putative modulator of DNA gyrase, PmbA/TldD"/>
    <property type="match status" value="1"/>
</dbReference>
<dbReference type="InterPro" id="IPR047657">
    <property type="entry name" value="PmbA"/>
</dbReference>
<dbReference type="InterPro" id="IPR045569">
    <property type="entry name" value="Metalloprtase-TldD/E_C"/>
</dbReference>
<evidence type="ECO:0000256" key="1">
    <source>
        <dbReference type="ARBA" id="ARBA00005836"/>
    </source>
</evidence>
<evidence type="ECO:0000313" key="4">
    <source>
        <dbReference type="EMBL" id="OUR94134.1"/>
    </source>
</evidence>
<dbReference type="EMBL" id="MAAO01000011">
    <property type="protein sequence ID" value="OUR94134.1"/>
    <property type="molecule type" value="Genomic_DNA"/>
</dbReference>
<name>A0A1Y5F384_9BACT</name>
<dbReference type="Proteomes" id="UP000196531">
    <property type="component" value="Unassembled WGS sequence"/>
</dbReference>
<dbReference type="GO" id="GO:0005829">
    <property type="term" value="C:cytosol"/>
    <property type="evidence" value="ECO:0007669"/>
    <property type="project" value="TreeGrafter"/>
</dbReference>
<dbReference type="AlphaFoldDB" id="A0A1Y5F384"/>
<dbReference type="GO" id="GO:0008237">
    <property type="term" value="F:metallopeptidase activity"/>
    <property type="evidence" value="ECO:0007669"/>
    <property type="project" value="InterPro"/>
</dbReference>
<dbReference type="InterPro" id="IPR036059">
    <property type="entry name" value="TldD/PmbA_sf"/>
</dbReference>
<dbReference type="GO" id="GO:0006508">
    <property type="term" value="P:proteolysis"/>
    <property type="evidence" value="ECO:0007669"/>
    <property type="project" value="InterPro"/>
</dbReference>
<evidence type="ECO:0000259" key="3">
    <source>
        <dbReference type="Pfam" id="PF19289"/>
    </source>
</evidence>
<proteinExistence type="inferred from homology"/>
<gene>
    <name evidence="4" type="ORF">A9Q84_17645</name>
</gene>
<organism evidence="4 5">
    <name type="scientific">Halobacteriovorax marinus</name>
    <dbReference type="NCBI Taxonomy" id="97084"/>
    <lineage>
        <taxon>Bacteria</taxon>
        <taxon>Pseudomonadati</taxon>
        <taxon>Bdellovibrionota</taxon>
        <taxon>Bacteriovoracia</taxon>
        <taxon>Bacteriovoracales</taxon>
        <taxon>Halobacteriovoraceae</taxon>
        <taxon>Halobacteriovorax</taxon>
    </lineage>
</organism>
<evidence type="ECO:0008006" key="6">
    <source>
        <dbReference type="Google" id="ProtNLM"/>
    </source>
</evidence>
<evidence type="ECO:0000259" key="2">
    <source>
        <dbReference type="Pfam" id="PF01523"/>
    </source>
</evidence>
<dbReference type="PANTHER" id="PTHR43421">
    <property type="entry name" value="METALLOPROTEASE PMBA"/>
    <property type="match status" value="1"/>
</dbReference>
<dbReference type="InterPro" id="IPR035068">
    <property type="entry name" value="TldD/PmbA_N"/>
</dbReference>
<dbReference type="Pfam" id="PF01523">
    <property type="entry name" value="PmbA_TldD_1st"/>
    <property type="match status" value="1"/>
</dbReference>
<dbReference type="InterPro" id="IPR002510">
    <property type="entry name" value="Metalloprtase-TldD/E_N"/>
</dbReference>
<sequence>MKMQKLEKIIEVAMAAGADQADIVVDSGESINVKVESGEVSSYEVSGTQVIGLRVIKDGKIGSSYCETADDETIKTLVHQALDNAHYSKVEELELIEVKRSEVLDGTRDFKYDDSRADAKDLIEMAIKLESELMKKDSNLKTPPYNGVGEYIDERLYLNHLGTKCVEKSKAYSCYTAALLDTGDKQSMHVHQSLTRKFEDLDPTICIEQAFLHAKGLIDGSALKTGHYDIVFSTDKLAQFFSVFSSLFSAKAAVNDMNPWKEKLNEVVASKDLKIIDNPMLENGFAYSLFDGEGNLMSETTLIENGVLKNFYQNSATAKKLGLVNTFNATRGPKSSLGVGGTNKIISPVAANDANFEEGTYFEIVSDQGMHSGADHISGDFSFAASGYLVVNGQRVQAVKGVTVSGNFFNALKNISHIGHALESNTSATFFSPKIRFDALSVAGE</sequence>
<feature type="domain" description="Metalloprotease TldD/E C-terminal" evidence="3">
    <location>
        <begin position="225"/>
        <end position="444"/>
    </location>
</feature>
<protein>
    <recommendedName>
        <fullName evidence="6">TldD/PmbA family protein</fullName>
    </recommendedName>
</protein>
<dbReference type="Gene3D" id="3.30.2290.10">
    <property type="entry name" value="PmbA/TldD superfamily"/>
    <property type="match status" value="1"/>
</dbReference>
<evidence type="ECO:0000313" key="5">
    <source>
        <dbReference type="Proteomes" id="UP000196531"/>
    </source>
</evidence>
<feature type="domain" description="Metalloprotease TldD/E N-terminal" evidence="2">
    <location>
        <begin position="21"/>
        <end position="85"/>
    </location>
</feature>
<reference evidence="5" key="1">
    <citation type="journal article" date="2017" name="Proc. Natl. Acad. Sci. U.S.A.">
        <title>Simulation of Deepwater Horizon oil plume reveals substrate specialization within a complex community of hydrocarbon-degraders.</title>
        <authorList>
            <person name="Hu P."/>
            <person name="Dubinsky E.A."/>
            <person name="Probst A.J."/>
            <person name="Wang J."/>
            <person name="Sieber C.M.K."/>
            <person name="Tom L.M."/>
            <person name="Gardinali P."/>
            <person name="Banfield J.F."/>
            <person name="Atlas R.M."/>
            <person name="Andersen G.L."/>
        </authorList>
    </citation>
    <scope>NUCLEOTIDE SEQUENCE [LARGE SCALE GENOMIC DNA]</scope>
</reference>
<dbReference type="Pfam" id="PF19289">
    <property type="entry name" value="PmbA_TldD_3rd"/>
    <property type="match status" value="1"/>
</dbReference>
<comment type="similarity">
    <text evidence="1">Belongs to the peptidase U62 family.</text>
</comment>
<comment type="caution">
    <text evidence="4">The sequence shown here is derived from an EMBL/GenBank/DDBJ whole genome shotgun (WGS) entry which is preliminary data.</text>
</comment>
<dbReference type="PANTHER" id="PTHR43421:SF1">
    <property type="entry name" value="METALLOPROTEASE PMBA"/>
    <property type="match status" value="1"/>
</dbReference>
<accession>A0A1Y5F384</accession>